<evidence type="ECO:0000259" key="1">
    <source>
        <dbReference type="Pfam" id="PF20249"/>
    </source>
</evidence>
<dbReference type="AlphaFoldDB" id="G9YBT8"/>
<name>G9YBT8_HAFAL</name>
<dbReference type="Proteomes" id="UP000005959">
    <property type="component" value="Unassembled WGS sequence"/>
</dbReference>
<proteinExistence type="predicted"/>
<evidence type="ECO:0000313" key="2">
    <source>
        <dbReference type="EMBL" id="EHM38847.1"/>
    </source>
</evidence>
<dbReference type="Pfam" id="PF20249">
    <property type="entry name" value="VasX_N"/>
    <property type="match status" value="1"/>
</dbReference>
<reference evidence="2 3" key="1">
    <citation type="submission" date="2011-08" db="EMBL/GenBank/DDBJ databases">
        <authorList>
            <person name="Weinstock G."/>
            <person name="Sodergren E."/>
            <person name="Clifton S."/>
            <person name="Fulton L."/>
            <person name="Fulton B."/>
            <person name="Courtney L."/>
            <person name="Fronick C."/>
            <person name="Harrison M."/>
            <person name="Strong C."/>
            <person name="Farmer C."/>
            <person name="Delahaunty K."/>
            <person name="Markovic C."/>
            <person name="Hall O."/>
            <person name="Minx P."/>
            <person name="Tomlinson C."/>
            <person name="Mitreva M."/>
            <person name="Hou S."/>
            <person name="Chen J."/>
            <person name="Wollam A."/>
            <person name="Pepin K.H."/>
            <person name="Johnson M."/>
            <person name="Bhonagiri V."/>
            <person name="Zhang X."/>
            <person name="Suruliraj S."/>
            <person name="Warren W."/>
            <person name="Chinwalla A."/>
            <person name="Mardis E.R."/>
            <person name="Wilson R.K."/>
        </authorList>
    </citation>
    <scope>NUCLEOTIDE SEQUENCE [LARGE SCALE GENOMIC DNA]</scope>
    <source>
        <strain evidence="2 3">ATCC 51873</strain>
    </source>
</reference>
<evidence type="ECO:0000313" key="3">
    <source>
        <dbReference type="Proteomes" id="UP000005959"/>
    </source>
</evidence>
<dbReference type="EMBL" id="AGCI01000099">
    <property type="protein sequence ID" value="EHM38847.1"/>
    <property type="molecule type" value="Genomic_DNA"/>
</dbReference>
<feature type="domain" description="Toxin VasX N-terminal region" evidence="1">
    <location>
        <begin position="5"/>
        <end position="155"/>
    </location>
</feature>
<dbReference type="InterPro" id="IPR048126">
    <property type="entry name" value="Toxin_VasX"/>
</dbReference>
<sequence>MCHSSGPALLPVRYAVVPQTIEATLPAWAEAAFPSSPECHYALRALRQGFLYVFYANSGAPEDSWEAWSVTDDGGLWKQLGGAFGAKEKKQADCTNPTHQSTNVEFVVLRDSALRNNISVAFSPSPWSRETILKYHNNAGLRAKRMQVISAGQWLAASNAPGISVVSASALESVLDYTPLPMAKFKSLLPYNPVVARVSKTYPEAPYYSFDEKQIGPQGTLYPWSHARAGNSAKTLETMSIRGKSADGKPVSPLMIAMHDPIGIAHELASWGDDISGLHSMWIDELSIEFMTHSSLLGVKKQLDAKAAVTAQQIEADGVNYSPLWYAMTSTYTKQSKSEFQAKYDELVKNNAKLSGDNIAKQWSKYDGMLNHAKRQAFLDCYDNFCQIVAQQQEQLAQLRVQWLKQPKFIACCQDFESTKVVDNLNYREAVDFAFASLNLTDVGTTYLDTLIDQYSTSDEGNIVWRSLLLNNPDVMDELQGMLKQMAEMKGKVLLPQDESTLVAALLPMAGKLVDAYDKANEILEKPASATTRFSLAVLHCDRRLSTLGDRFFNYSRLGKVLDTGYELMSKAFFQVISGVVFDKAITLSVSQLQDGDAFRVRVLASLSGSGQLDRSDAYNKYKDNFDKFAQSGNGESALKGVRIKLLALAFNILELCDQYEKSKGNLKDRAQVASAALGTLSTTMDIVSPMVSGGLENSVGGVSIKIVGSSAGMVASLINLSIDLNAVVNEYVGKKRWELMGLNSIKATSDFSIMLKSFGGLLEILTERGLVTKVISEGSSKIIALRFFSYMASWEVMFLIFAIEQYIVIFTDNDLQKWCRFGVFGSEPEDDLKSTFMIVSQNERNSIYKDQSAKLEESIGVVL</sequence>
<organism evidence="2 3">
    <name type="scientific">Hafnia alvei ATCC 51873</name>
    <dbReference type="NCBI Taxonomy" id="1002364"/>
    <lineage>
        <taxon>Bacteria</taxon>
        <taxon>Pseudomonadati</taxon>
        <taxon>Pseudomonadota</taxon>
        <taxon>Gammaproteobacteria</taxon>
        <taxon>Enterobacterales</taxon>
        <taxon>Hafniaceae</taxon>
        <taxon>Hafnia</taxon>
    </lineage>
</organism>
<dbReference type="CDD" id="cd20707">
    <property type="entry name" value="MIX_III"/>
    <property type="match status" value="1"/>
</dbReference>
<dbReference type="PATRIC" id="fig|1002364.3.peg.3582"/>
<gene>
    <name evidence="2" type="ORF">HMPREF0454_03981</name>
</gene>
<accession>G9YBT8</accession>
<dbReference type="InterPro" id="IPR046864">
    <property type="entry name" value="VasX_N"/>
</dbReference>
<comment type="caution">
    <text evidence="2">The sequence shown here is derived from an EMBL/GenBank/DDBJ whole genome shotgun (WGS) entry which is preliminary data.</text>
</comment>
<protein>
    <recommendedName>
        <fullName evidence="1">Toxin VasX N-terminal region domain-containing protein</fullName>
    </recommendedName>
</protein>
<dbReference type="HOGENOM" id="CLU_013684_0_0_6"/>
<dbReference type="NCBIfam" id="NF041559">
    <property type="entry name" value="BTH_I2691_fam"/>
    <property type="match status" value="1"/>
</dbReference>